<organism evidence="1 2">
    <name type="scientific">Streptomyces indicus</name>
    <dbReference type="NCBI Taxonomy" id="417292"/>
    <lineage>
        <taxon>Bacteria</taxon>
        <taxon>Bacillati</taxon>
        <taxon>Actinomycetota</taxon>
        <taxon>Actinomycetes</taxon>
        <taxon>Kitasatosporales</taxon>
        <taxon>Streptomycetaceae</taxon>
        <taxon>Streptomyces</taxon>
    </lineage>
</organism>
<proteinExistence type="predicted"/>
<dbReference type="EMBL" id="FNFF01000002">
    <property type="protein sequence ID" value="SDJ69008.1"/>
    <property type="molecule type" value="Genomic_DNA"/>
</dbReference>
<reference evidence="1 2" key="1">
    <citation type="submission" date="2016-10" db="EMBL/GenBank/DDBJ databases">
        <authorList>
            <person name="de Groot N.N."/>
        </authorList>
    </citation>
    <scope>NUCLEOTIDE SEQUENCE [LARGE SCALE GENOMIC DNA]</scope>
    <source>
        <strain evidence="1 2">CGMCC 4.5727</strain>
    </source>
</reference>
<dbReference type="AlphaFoldDB" id="A0A1G8VSD2"/>
<evidence type="ECO:0000313" key="2">
    <source>
        <dbReference type="Proteomes" id="UP000199155"/>
    </source>
</evidence>
<name>A0A1G8VSD2_9ACTN</name>
<sequence length="40" mass="4314">MRLVVLVALVVLMALFVLVVRGAAREADARCVPCRCVDVS</sequence>
<accession>A0A1G8VSD2</accession>
<gene>
    <name evidence="1" type="ORF">SAMN05421806_10211</name>
</gene>
<protein>
    <submittedName>
        <fullName evidence="1">Uncharacterized protein</fullName>
    </submittedName>
</protein>
<dbReference type="Proteomes" id="UP000199155">
    <property type="component" value="Unassembled WGS sequence"/>
</dbReference>
<keyword evidence="2" id="KW-1185">Reference proteome</keyword>
<evidence type="ECO:0000313" key="1">
    <source>
        <dbReference type="EMBL" id="SDJ69008.1"/>
    </source>
</evidence>